<evidence type="ECO:0000259" key="2">
    <source>
        <dbReference type="SMART" id="SM00672"/>
    </source>
</evidence>
<dbReference type="PANTHER" id="PTHR12203:SF118">
    <property type="entry name" value="BETA-1,2-XYLOSYLTRANSFERASE 1"/>
    <property type="match status" value="1"/>
</dbReference>
<reference evidence="3" key="1">
    <citation type="submission" date="2018-04" db="EMBL/GenBank/DDBJ databases">
        <title>Whole genome sequencing of Hypsizygus marmoreus.</title>
        <authorList>
            <person name="Choi I.-G."/>
            <person name="Min B."/>
            <person name="Kim J.-G."/>
            <person name="Kim S."/>
            <person name="Oh Y.-L."/>
            <person name="Kong W.-S."/>
            <person name="Park H."/>
            <person name="Jeong J."/>
            <person name="Song E.-S."/>
        </authorList>
    </citation>
    <scope>NUCLEOTIDE SEQUENCE [LARGE SCALE GENOMIC DNA]</scope>
    <source>
        <strain evidence="3">51987-8</strain>
    </source>
</reference>
<evidence type="ECO:0000313" key="4">
    <source>
        <dbReference type="Proteomes" id="UP000076154"/>
    </source>
</evidence>
<feature type="domain" description="Glycosyl transferase CAP10" evidence="2">
    <location>
        <begin position="319"/>
        <end position="601"/>
    </location>
</feature>
<evidence type="ECO:0000313" key="3">
    <source>
        <dbReference type="EMBL" id="RDB26672.1"/>
    </source>
</evidence>
<evidence type="ECO:0000256" key="1">
    <source>
        <dbReference type="SAM" id="Phobius"/>
    </source>
</evidence>
<keyword evidence="1" id="KW-0812">Transmembrane</keyword>
<dbReference type="OrthoDB" id="541052at2759"/>
<organism evidence="3 4">
    <name type="scientific">Hypsizygus marmoreus</name>
    <name type="common">White beech mushroom</name>
    <name type="synonym">Agaricus marmoreus</name>
    <dbReference type="NCBI Taxonomy" id="39966"/>
    <lineage>
        <taxon>Eukaryota</taxon>
        <taxon>Fungi</taxon>
        <taxon>Dikarya</taxon>
        <taxon>Basidiomycota</taxon>
        <taxon>Agaricomycotina</taxon>
        <taxon>Agaricomycetes</taxon>
        <taxon>Agaricomycetidae</taxon>
        <taxon>Agaricales</taxon>
        <taxon>Tricholomatineae</taxon>
        <taxon>Lyophyllaceae</taxon>
        <taxon>Hypsizygus</taxon>
    </lineage>
</organism>
<dbReference type="PANTHER" id="PTHR12203">
    <property type="entry name" value="KDEL LYS-ASP-GLU-LEU CONTAINING - RELATED"/>
    <property type="match status" value="1"/>
</dbReference>
<proteinExistence type="predicted"/>
<dbReference type="SMART" id="SM00672">
    <property type="entry name" value="CAP10"/>
    <property type="match status" value="1"/>
</dbReference>
<keyword evidence="4" id="KW-1185">Reference proteome</keyword>
<dbReference type="InParanoid" id="A0A369JZA9"/>
<comment type="caution">
    <text evidence="3">The sequence shown here is derived from an EMBL/GenBank/DDBJ whole genome shotgun (WGS) entry which is preliminary data.</text>
</comment>
<dbReference type="InterPro" id="IPR051091">
    <property type="entry name" value="O-Glucosyltr/Glycosyltrsf_90"/>
</dbReference>
<dbReference type="InterPro" id="IPR006598">
    <property type="entry name" value="CAP10"/>
</dbReference>
<gene>
    <name evidence="3" type="primary">CXT1_1</name>
    <name evidence="3" type="ORF">Hypma_005578</name>
</gene>
<dbReference type="Proteomes" id="UP000076154">
    <property type="component" value="Unassembled WGS sequence"/>
</dbReference>
<dbReference type="GO" id="GO:0016740">
    <property type="term" value="F:transferase activity"/>
    <property type="evidence" value="ECO:0007669"/>
    <property type="project" value="UniProtKB-KW"/>
</dbReference>
<accession>A0A369JZA9</accession>
<dbReference type="AlphaFoldDB" id="A0A369JZA9"/>
<feature type="transmembrane region" description="Helical" evidence="1">
    <location>
        <begin position="7"/>
        <end position="24"/>
    </location>
</feature>
<keyword evidence="1" id="KW-1133">Transmembrane helix</keyword>
<keyword evidence="1" id="KW-0472">Membrane</keyword>
<dbReference type="Pfam" id="PF05686">
    <property type="entry name" value="Glyco_transf_90"/>
    <property type="match status" value="1"/>
</dbReference>
<sequence length="609" mass="70152">MLSVRELRLIIVPLFAFVFSFLLYCREALIHGAKSATYIPLTVSTFHSVDKPPICVPVPAPVPAPLQEDPQELLDHVYRDDGILEVNPDGGHPIFELMDLARARWQVKLRRASKSLDEAVREYVRRYNRRPPKGFDAWWRYVEKHNVQLPDEYDQIWRDLEPFWGYDPVDLQRLQAEREDHKETFTLGKNDTSDISVLKISFGEEIQWDPKALLGGADSIMTLLKDVQHELPPFRAVISPHDSPTLFTDYEVKLAALDAASRGQYIDMSKIVPGERLGWLSGCAPSSPARKRTKSTTSSTQKTFIFDHQKLMDPCLHPELLENQGEFLIHENPGPQKLMLPQFAYCSTALHHDIQIPTLSGWIDDILPRSDDPAWEGKLDERVSWRGSNTGMWHAPYTRWKSSQRPRLVDFANQHNGTVKVLVPPSSHAYGKRIGEGIEIPRSKLNPAMMDIAFAGEPVGCHPETCPELLRIYEWRKRQGAKEMGNFKYIIDVDGNAWSSRFKRLITSNSLIFKATVYPEWFYDRIEPWVHYVPIQVDYSDLYDALIFFRGGLYGEGAHEDLGRQIAIEGRTWSRTFWRKEDITAYVYRLILEYARVMSLDRDSMSYDG</sequence>
<dbReference type="EMBL" id="LUEZ02000025">
    <property type="protein sequence ID" value="RDB26672.1"/>
    <property type="molecule type" value="Genomic_DNA"/>
</dbReference>
<name>A0A369JZA9_HYPMA</name>
<protein>
    <submittedName>
        <fullName evidence="3">Beta-1,2-xylosyltransferase 1</fullName>
    </submittedName>
</protein>